<evidence type="ECO:0000313" key="12">
    <source>
        <dbReference type="EMBL" id="TPX33366.1"/>
    </source>
</evidence>
<dbReference type="PROSITE" id="PS50920">
    <property type="entry name" value="SOLCAR"/>
    <property type="match status" value="3"/>
</dbReference>
<evidence type="ECO:0000256" key="10">
    <source>
        <dbReference type="RuleBase" id="RU000488"/>
    </source>
</evidence>
<feature type="transmembrane region" description="Helical" evidence="11">
    <location>
        <begin position="59"/>
        <end position="80"/>
    </location>
</feature>
<proteinExistence type="inferred from homology"/>
<name>A0A507C5W8_9FUNG</name>
<dbReference type="PANTHER" id="PTHR45624">
    <property type="entry name" value="MITOCHONDRIAL BASIC AMINO ACIDS TRANSPORTER-RELATED"/>
    <property type="match status" value="1"/>
</dbReference>
<feature type="repeat" description="Solcar" evidence="9">
    <location>
        <begin position="98"/>
        <end position="204"/>
    </location>
</feature>
<dbReference type="GO" id="GO:0022857">
    <property type="term" value="F:transmembrane transporter activity"/>
    <property type="evidence" value="ECO:0007669"/>
    <property type="project" value="TreeGrafter"/>
</dbReference>
<comment type="caution">
    <text evidence="12">The sequence shown here is derived from an EMBL/GenBank/DDBJ whole genome shotgun (WGS) entry which is preliminary data.</text>
</comment>
<dbReference type="Pfam" id="PF00153">
    <property type="entry name" value="Mito_carr"/>
    <property type="match status" value="3"/>
</dbReference>
<evidence type="ECO:0000256" key="7">
    <source>
        <dbReference type="ARBA" id="ARBA00023128"/>
    </source>
</evidence>
<keyword evidence="6 11" id="KW-1133">Transmembrane helix</keyword>
<dbReference type="EMBL" id="QEAO01000021">
    <property type="protein sequence ID" value="TPX33366.1"/>
    <property type="molecule type" value="Genomic_DNA"/>
</dbReference>
<keyword evidence="5" id="KW-0677">Repeat</keyword>
<dbReference type="InterPro" id="IPR018108">
    <property type="entry name" value="MCP_transmembrane"/>
</dbReference>
<feature type="transmembrane region" description="Helical" evidence="11">
    <location>
        <begin position="215"/>
        <end position="235"/>
    </location>
</feature>
<dbReference type="AlphaFoldDB" id="A0A507C5W8"/>
<comment type="similarity">
    <text evidence="2 10">Belongs to the mitochondrial carrier (TC 2.A.29) family.</text>
</comment>
<evidence type="ECO:0000256" key="5">
    <source>
        <dbReference type="ARBA" id="ARBA00022737"/>
    </source>
</evidence>
<dbReference type="GO" id="GO:0031966">
    <property type="term" value="C:mitochondrial membrane"/>
    <property type="evidence" value="ECO:0007669"/>
    <property type="project" value="UniProtKB-SubCell"/>
</dbReference>
<dbReference type="Gene3D" id="1.50.40.10">
    <property type="entry name" value="Mitochondrial carrier domain"/>
    <property type="match status" value="1"/>
</dbReference>
<evidence type="ECO:0000256" key="9">
    <source>
        <dbReference type="PROSITE-ProRule" id="PRU00282"/>
    </source>
</evidence>
<evidence type="ECO:0000256" key="6">
    <source>
        <dbReference type="ARBA" id="ARBA00022989"/>
    </source>
</evidence>
<keyword evidence="13" id="KW-1185">Reference proteome</keyword>
<accession>A0A507C5W8</accession>
<evidence type="ECO:0008006" key="14">
    <source>
        <dbReference type="Google" id="ProtNLM"/>
    </source>
</evidence>
<keyword evidence="7" id="KW-0496">Mitochondrion</keyword>
<evidence type="ECO:0000256" key="8">
    <source>
        <dbReference type="ARBA" id="ARBA00023136"/>
    </source>
</evidence>
<keyword evidence="4 9" id="KW-0812">Transmembrane</keyword>
<sequence>MADSVKDFIAGTFGGWAQVFAGHPFDTLKVRLQTQGDPPKYRNAMDCLSKSIKEEGFQALYKGATSPLLGVGVANAVLFTVHGFNLRTLGGGQSSDEMSIAQHFGAGALSGIAIAFVNCPVDLLKIRLQTQYTVKKRLKDGVAPPTTASGIIDKPRYTGVFDAATKITKADGIRGLYRGLGICIVREIPSFAGYFGIYELSKRLLAGSNPQEPLAAWQLLLAGGFAGIAAWLPCYPQDVLKSRIQSDTRNAPIMEYVREIIKSGKGSYRGFFRGFGPTMVRAFPANAATFLTYELAIKAMQGTEPQKGAPRAALTAF</sequence>
<gene>
    <name evidence="12" type="ORF">SmJEL517_g03701</name>
</gene>
<dbReference type="STRING" id="1806994.A0A507C5W8"/>
<evidence type="ECO:0000256" key="11">
    <source>
        <dbReference type="SAM" id="Phobius"/>
    </source>
</evidence>
<dbReference type="OrthoDB" id="14252at2759"/>
<evidence type="ECO:0000256" key="1">
    <source>
        <dbReference type="ARBA" id="ARBA00004225"/>
    </source>
</evidence>
<evidence type="ECO:0000256" key="4">
    <source>
        <dbReference type="ARBA" id="ARBA00022692"/>
    </source>
</evidence>
<organism evidence="12 13">
    <name type="scientific">Synchytrium microbalum</name>
    <dbReference type="NCBI Taxonomy" id="1806994"/>
    <lineage>
        <taxon>Eukaryota</taxon>
        <taxon>Fungi</taxon>
        <taxon>Fungi incertae sedis</taxon>
        <taxon>Chytridiomycota</taxon>
        <taxon>Chytridiomycota incertae sedis</taxon>
        <taxon>Chytridiomycetes</taxon>
        <taxon>Synchytriales</taxon>
        <taxon>Synchytriaceae</taxon>
        <taxon>Synchytrium</taxon>
    </lineage>
</organism>
<feature type="transmembrane region" description="Helical" evidence="11">
    <location>
        <begin position="100"/>
        <end position="121"/>
    </location>
</feature>
<feature type="transmembrane region" description="Helical" evidence="11">
    <location>
        <begin position="176"/>
        <end position="195"/>
    </location>
</feature>
<keyword evidence="8 9" id="KW-0472">Membrane</keyword>
<evidence type="ECO:0000256" key="2">
    <source>
        <dbReference type="ARBA" id="ARBA00006375"/>
    </source>
</evidence>
<evidence type="ECO:0000313" key="13">
    <source>
        <dbReference type="Proteomes" id="UP000319731"/>
    </source>
</evidence>
<feature type="repeat" description="Solcar" evidence="9">
    <location>
        <begin position="214"/>
        <end position="299"/>
    </location>
</feature>
<comment type="subcellular location">
    <subcellularLocation>
        <location evidence="1">Mitochondrion membrane</location>
        <topology evidence="1">Multi-pass membrane protein</topology>
    </subcellularLocation>
</comment>
<dbReference type="Proteomes" id="UP000319731">
    <property type="component" value="Unassembled WGS sequence"/>
</dbReference>
<feature type="repeat" description="Solcar" evidence="9">
    <location>
        <begin position="2"/>
        <end position="88"/>
    </location>
</feature>
<dbReference type="SUPFAM" id="SSF103506">
    <property type="entry name" value="Mitochondrial carrier"/>
    <property type="match status" value="1"/>
</dbReference>
<dbReference type="RefSeq" id="XP_031024378.1">
    <property type="nucleotide sequence ID" value="XM_031169629.1"/>
</dbReference>
<dbReference type="InterPro" id="IPR050567">
    <property type="entry name" value="Mitochondrial_Carrier"/>
</dbReference>
<dbReference type="InterPro" id="IPR023395">
    <property type="entry name" value="MCP_dom_sf"/>
</dbReference>
<keyword evidence="3 10" id="KW-0813">Transport</keyword>
<evidence type="ECO:0000256" key="3">
    <source>
        <dbReference type="ARBA" id="ARBA00022448"/>
    </source>
</evidence>
<dbReference type="GeneID" id="42004926"/>
<reference evidence="12 13" key="1">
    <citation type="journal article" date="2019" name="Sci. Rep.">
        <title>Comparative genomics of chytrid fungi reveal insights into the obligate biotrophic and pathogenic lifestyle of Synchytrium endobioticum.</title>
        <authorList>
            <person name="van de Vossenberg B.T.L.H."/>
            <person name="Warris S."/>
            <person name="Nguyen H.D.T."/>
            <person name="van Gent-Pelzer M.P.E."/>
            <person name="Joly D.L."/>
            <person name="van de Geest H.C."/>
            <person name="Bonants P.J.M."/>
            <person name="Smith D.S."/>
            <person name="Levesque C.A."/>
            <person name="van der Lee T.A.J."/>
        </authorList>
    </citation>
    <scope>NUCLEOTIDE SEQUENCE [LARGE SCALE GENOMIC DNA]</scope>
    <source>
        <strain evidence="12 13">JEL517</strain>
    </source>
</reference>
<protein>
    <recommendedName>
        <fullName evidence="14">Mitochondrial carrier domain-containing protein</fullName>
    </recommendedName>
</protein>